<keyword evidence="2" id="KW-0238">DNA-binding</keyword>
<dbReference type="Proteomes" id="UP001277761">
    <property type="component" value="Unassembled WGS sequence"/>
</dbReference>
<gene>
    <name evidence="6" type="ORF">SK069_09290</name>
</gene>
<dbReference type="PROSITE" id="PS50043">
    <property type="entry name" value="HTH_LUXR_2"/>
    <property type="match status" value="1"/>
</dbReference>
<evidence type="ECO:0000256" key="1">
    <source>
        <dbReference type="ARBA" id="ARBA00023015"/>
    </source>
</evidence>
<keyword evidence="7" id="KW-1185">Reference proteome</keyword>
<evidence type="ECO:0000256" key="4">
    <source>
        <dbReference type="SAM" id="MobiDB-lite"/>
    </source>
</evidence>
<dbReference type="Gene3D" id="1.10.10.10">
    <property type="entry name" value="Winged helix-like DNA-binding domain superfamily/Winged helix DNA-binding domain"/>
    <property type="match status" value="1"/>
</dbReference>
<evidence type="ECO:0000256" key="2">
    <source>
        <dbReference type="ARBA" id="ARBA00023125"/>
    </source>
</evidence>
<dbReference type="PANTHER" id="PTHR44688">
    <property type="entry name" value="DNA-BINDING TRANSCRIPTIONAL ACTIVATOR DEVR_DOSR"/>
    <property type="match status" value="1"/>
</dbReference>
<dbReference type="RefSeq" id="WP_319953938.1">
    <property type="nucleotide sequence ID" value="NZ_JAXAVX010000003.1"/>
</dbReference>
<dbReference type="InterPro" id="IPR036388">
    <property type="entry name" value="WH-like_DNA-bd_sf"/>
</dbReference>
<dbReference type="Pfam" id="PF00196">
    <property type="entry name" value="GerE"/>
    <property type="match status" value="1"/>
</dbReference>
<dbReference type="PANTHER" id="PTHR44688:SF16">
    <property type="entry name" value="DNA-BINDING TRANSCRIPTIONAL ACTIVATOR DEVR_DOSR"/>
    <property type="match status" value="1"/>
</dbReference>
<dbReference type="SMART" id="SM00421">
    <property type="entry name" value="HTH_LUXR"/>
    <property type="match status" value="1"/>
</dbReference>
<feature type="domain" description="HTH luxR-type" evidence="5">
    <location>
        <begin position="335"/>
        <end position="400"/>
    </location>
</feature>
<evidence type="ECO:0000259" key="5">
    <source>
        <dbReference type="PROSITE" id="PS50043"/>
    </source>
</evidence>
<protein>
    <submittedName>
        <fullName evidence="6">LuxR C-terminal-related transcriptional regulator</fullName>
    </submittedName>
</protein>
<organism evidence="6 7">
    <name type="scientific">Patulibacter brassicae</name>
    <dbReference type="NCBI Taxonomy" id="1705717"/>
    <lineage>
        <taxon>Bacteria</taxon>
        <taxon>Bacillati</taxon>
        <taxon>Actinomycetota</taxon>
        <taxon>Thermoleophilia</taxon>
        <taxon>Solirubrobacterales</taxon>
        <taxon>Patulibacteraceae</taxon>
        <taxon>Patulibacter</taxon>
    </lineage>
</organism>
<evidence type="ECO:0000256" key="3">
    <source>
        <dbReference type="ARBA" id="ARBA00023163"/>
    </source>
</evidence>
<keyword evidence="3" id="KW-0804">Transcription</keyword>
<dbReference type="PROSITE" id="PS00622">
    <property type="entry name" value="HTH_LUXR_1"/>
    <property type="match status" value="1"/>
</dbReference>
<dbReference type="PRINTS" id="PR00038">
    <property type="entry name" value="HTHLUXR"/>
</dbReference>
<keyword evidence="1" id="KW-0805">Transcription regulation</keyword>
<dbReference type="InterPro" id="IPR016032">
    <property type="entry name" value="Sig_transdc_resp-reg_C-effctor"/>
</dbReference>
<dbReference type="Gene3D" id="3.30.450.40">
    <property type="match status" value="1"/>
</dbReference>
<dbReference type="SUPFAM" id="SSF55781">
    <property type="entry name" value="GAF domain-like"/>
    <property type="match status" value="1"/>
</dbReference>
<proteinExistence type="predicted"/>
<dbReference type="EMBL" id="JAXAVX010000003">
    <property type="protein sequence ID" value="MDX8151786.1"/>
    <property type="molecule type" value="Genomic_DNA"/>
</dbReference>
<sequence length="417" mass="45653">MPIEIASASRRIQWDDAETLRREDAALGRRIGDALRRAARYVDVDPPKDDEAGASPDAADALTGAVGQLRDALESPAGLERDDLLAVSRLALELQDLAREHQERSVGRRLRTLGAFQDALARPQGESSVEKLLERETIEACRRYGFDRAMLFRVDGSRLSAIATHFRDHEAWASECHAVAAAHPVPLQSMLLETEMLRRRAAALMLDPMDDPRGYKPIVDKIETSGYVAVPVMPEGKVLATIHADRHFSGRRVDAIDRDVLAAFAAALGSMIERKVLVDRLTAQRDHVRSMLQATDDFVSAFCESEIGLDAPDVPRSPPAPAASRATRPVIGAPGSPAERLLSRREMEVLRLMAGGATNAVIADQLVLSEGTVKSHVKRILRKLRAANRAEAVSRFLRLEGGIQAADEAVEGILDRR</sequence>
<dbReference type="CDD" id="cd06170">
    <property type="entry name" value="LuxR_C_like"/>
    <property type="match status" value="1"/>
</dbReference>
<evidence type="ECO:0000313" key="7">
    <source>
        <dbReference type="Proteomes" id="UP001277761"/>
    </source>
</evidence>
<reference evidence="6 7" key="1">
    <citation type="submission" date="2023-11" db="EMBL/GenBank/DDBJ databases">
        <authorList>
            <person name="Xu M."/>
            <person name="Jiang T."/>
        </authorList>
    </citation>
    <scope>NUCLEOTIDE SEQUENCE [LARGE SCALE GENOMIC DNA]</scope>
    <source>
        <strain evidence="6 7">SD</strain>
    </source>
</reference>
<accession>A0ABU4VLH3</accession>
<name>A0ABU4VLH3_9ACTN</name>
<comment type="caution">
    <text evidence="6">The sequence shown here is derived from an EMBL/GenBank/DDBJ whole genome shotgun (WGS) entry which is preliminary data.</text>
</comment>
<dbReference type="SUPFAM" id="SSF46894">
    <property type="entry name" value="C-terminal effector domain of the bipartite response regulators"/>
    <property type="match status" value="1"/>
</dbReference>
<dbReference type="InterPro" id="IPR029016">
    <property type="entry name" value="GAF-like_dom_sf"/>
</dbReference>
<feature type="region of interest" description="Disordered" evidence="4">
    <location>
        <begin position="310"/>
        <end position="332"/>
    </location>
</feature>
<evidence type="ECO:0000313" key="6">
    <source>
        <dbReference type="EMBL" id="MDX8151786.1"/>
    </source>
</evidence>
<dbReference type="InterPro" id="IPR000792">
    <property type="entry name" value="Tscrpt_reg_LuxR_C"/>
</dbReference>